<protein>
    <submittedName>
        <fullName evidence="1">BN860_08306g1_1</fullName>
    </submittedName>
</protein>
<evidence type="ECO:0000313" key="1">
    <source>
        <dbReference type="EMBL" id="CDF87522.1"/>
    </source>
</evidence>
<name>A0A8J2T2L5_ZYGB2</name>
<dbReference type="OrthoDB" id="4064682at2759"/>
<dbReference type="AlphaFoldDB" id="A0A8J2T2L5"/>
<dbReference type="Gene3D" id="6.10.250.2790">
    <property type="match status" value="1"/>
</dbReference>
<dbReference type="Proteomes" id="UP000019375">
    <property type="component" value="Unassembled WGS sequence"/>
</dbReference>
<dbReference type="EMBL" id="HG316454">
    <property type="protein sequence ID" value="CDF87522.1"/>
    <property type="molecule type" value="Genomic_DNA"/>
</dbReference>
<accession>A0A8J2T2L5</accession>
<reference evidence="2" key="1">
    <citation type="journal article" date="2013" name="Genome Announc.">
        <title>Genome sequence of the food spoilage yeast Zygosaccharomyces bailii CLIB 213(T).</title>
        <authorList>
            <person name="Galeote V."/>
            <person name="Bigey F."/>
            <person name="Devillers H."/>
            <person name="Neuveglise C."/>
            <person name="Dequin S."/>
        </authorList>
    </citation>
    <scope>NUCLEOTIDE SEQUENCE [LARGE SCALE GENOMIC DNA]</scope>
    <source>
        <strain evidence="2">CLIB 213 / ATCC 58445 / CBS 680 / CCRC 21525 / NBRC 1098 / NCYC 1416 / NRRL Y-2227</strain>
    </source>
</reference>
<evidence type="ECO:0000313" key="2">
    <source>
        <dbReference type="Proteomes" id="UP000019375"/>
    </source>
</evidence>
<proteinExistence type="predicted"/>
<gene>
    <name evidence="1" type="ORF">BN860_08306g</name>
</gene>
<sequence>MSGSDPSGDDEILQMFFDEGFVPYAFVDILLSSAASKDATQVQAASSSLLSRLDFYTKNLTKELEMTIQRLEKLSETLPGTWSVKLDKSDEESESPSAVGSSKLEYYLDTLSSAIRVLEADMSKIDLQLSDLDSKYESSGRIVEKLQCLEKIKSRLYGVLKFFKEIKRILNLSTNSVSQNNPSITSNLVTVEDFKKSLNALQNTICQTLIESAEQENVLEKNNEVLEEINFLTKLKPMFKGLEKFYPLYSDFVGSIQKQMQDYLSTKDIGSELNV</sequence>
<keyword evidence="2" id="KW-1185">Reference proteome</keyword>
<organism evidence="1 2">
    <name type="scientific">Zygosaccharomyces bailii (strain CLIB 213 / ATCC 58445 / CBS 680 / BCRC 21525 / NBRC 1098 / NCYC 1416 / NRRL Y-2227)</name>
    <dbReference type="NCBI Taxonomy" id="1333698"/>
    <lineage>
        <taxon>Eukaryota</taxon>
        <taxon>Fungi</taxon>
        <taxon>Dikarya</taxon>
        <taxon>Ascomycota</taxon>
        <taxon>Saccharomycotina</taxon>
        <taxon>Saccharomycetes</taxon>
        <taxon>Saccharomycetales</taxon>
        <taxon>Saccharomycetaceae</taxon>
        <taxon>Zygosaccharomyces</taxon>
    </lineage>
</organism>